<organism evidence="2 3">
    <name type="scientific">Pseudomonas maioricensis</name>
    <dbReference type="NCBI Taxonomy" id="1766623"/>
    <lineage>
        <taxon>Bacteria</taxon>
        <taxon>Pseudomonadati</taxon>
        <taxon>Pseudomonadota</taxon>
        <taxon>Gammaproteobacteria</taxon>
        <taxon>Pseudomonadales</taxon>
        <taxon>Pseudomonadaceae</taxon>
        <taxon>Pseudomonas</taxon>
    </lineage>
</organism>
<dbReference type="Proteomes" id="UP001320513">
    <property type="component" value="Unassembled WGS sequence"/>
</dbReference>
<sequence>MDSAPPPFPADAFEILASAEANHWWFRARNRVILWALKKYAGSFKNFLEIGCGTAFVLEGVGKAFPSAELHGSEYFEEGLVHARKRLPNAQFKQLDATAMSEESRYDVIGAFDVVEHIEQDELTLKNLVSALKPGGTLMVSVPQHQWLWSHTDEIACHVRRYSRSEMISKIKATGLDVLYATSFVSLLVPVMWLSRKQSQARHDDDPQAELKIPHWLNSALEMVMKVEFLLIRAGVSLPVGGSLIVIARKK</sequence>
<dbReference type="PANTHER" id="PTHR43861:SF6">
    <property type="entry name" value="METHYLTRANSFERASE TYPE 11"/>
    <property type="match status" value="1"/>
</dbReference>
<name>A0ABS9ZJ80_9PSED</name>
<keyword evidence="1" id="KW-0472">Membrane</keyword>
<dbReference type="RefSeq" id="WP_243246874.1">
    <property type="nucleotide sequence ID" value="NZ_LOHG01000008.1"/>
</dbReference>
<keyword evidence="3" id="KW-1185">Reference proteome</keyword>
<feature type="transmembrane region" description="Helical" evidence="1">
    <location>
        <begin position="174"/>
        <end position="194"/>
    </location>
</feature>
<dbReference type="CDD" id="cd02440">
    <property type="entry name" value="AdoMet_MTases"/>
    <property type="match status" value="1"/>
</dbReference>
<keyword evidence="2" id="KW-0808">Transferase</keyword>
<dbReference type="Pfam" id="PF13489">
    <property type="entry name" value="Methyltransf_23"/>
    <property type="match status" value="1"/>
</dbReference>
<dbReference type="InterPro" id="IPR029063">
    <property type="entry name" value="SAM-dependent_MTases_sf"/>
</dbReference>
<keyword evidence="2" id="KW-0489">Methyltransferase</keyword>
<dbReference type="SUPFAM" id="SSF53335">
    <property type="entry name" value="S-adenosyl-L-methionine-dependent methyltransferases"/>
    <property type="match status" value="1"/>
</dbReference>
<dbReference type="PANTHER" id="PTHR43861">
    <property type="entry name" value="TRANS-ACONITATE 2-METHYLTRANSFERASE-RELATED"/>
    <property type="match status" value="1"/>
</dbReference>
<feature type="transmembrane region" description="Helical" evidence="1">
    <location>
        <begin position="230"/>
        <end position="248"/>
    </location>
</feature>
<protein>
    <submittedName>
        <fullName evidence="2">SAM-dependent methyltransferase</fullName>
    </submittedName>
</protein>
<dbReference type="GO" id="GO:0008168">
    <property type="term" value="F:methyltransferase activity"/>
    <property type="evidence" value="ECO:0007669"/>
    <property type="project" value="UniProtKB-KW"/>
</dbReference>
<dbReference type="Gene3D" id="3.40.50.150">
    <property type="entry name" value="Vaccinia Virus protein VP39"/>
    <property type="match status" value="1"/>
</dbReference>
<dbReference type="EMBL" id="LOHG01000008">
    <property type="protein sequence ID" value="MCI8210644.1"/>
    <property type="molecule type" value="Genomic_DNA"/>
</dbReference>
<accession>A0ABS9ZJ80</accession>
<keyword evidence="1" id="KW-1133">Transmembrane helix</keyword>
<evidence type="ECO:0000313" key="3">
    <source>
        <dbReference type="Proteomes" id="UP001320513"/>
    </source>
</evidence>
<keyword evidence="1" id="KW-0812">Transmembrane</keyword>
<evidence type="ECO:0000256" key="1">
    <source>
        <dbReference type="SAM" id="Phobius"/>
    </source>
</evidence>
<reference evidence="2 3" key="1">
    <citation type="submission" date="2015-12" db="EMBL/GenBank/DDBJ databases">
        <title>Phylogenomics in the description of a new species in the Pseudomonas syringae group.</title>
        <authorList>
            <person name="Busquets A."/>
            <person name="Gomila M."/>
            <person name="Beiki F."/>
            <person name="Rahimian H."/>
            <person name="Mulet M."/>
            <person name="Sanchez D."/>
            <person name="Garcia-Valdes E."/>
            <person name="Lalucat J."/>
        </authorList>
    </citation>
    <scope>NUCLEOTIDE SEQUENCE [LARGE SCALE GENOMIC DNA]</scope>
    <source>
        <strain evidence="2 3">S25</strain>
    </source>
</reference>
<dbReference type="GO" id="GO:0032259">
    <property type="term" value="P:methylation"/>
    <property type="evidence" value="ECO:0007669"/>
    <property type="project" value="UniProtKB-KW"/>
</dbReference>
<proteinExistence type="predicted"/>
<comment type="caution">
    <text evidence="2">The sequence shown here is derived from an EMBL/GenBank/DDBJ whole genome shotgun (WGS) entry which is preliminary data.</text>
</comment>
<gene>
    <name evidence="2" type="ORF">AUC61_13990</name>
</gene>
<evidence type="ECO:0000313" key="2">
    <source>
        <dbReference type="EMBL" id="MCI8210644.1"/>
    </source>
</evidence>